<feature type="chain" id="PRO_5034573537" evidence="16">
    <location>
        <begin position="20"/>
        <end position="1474"/>
    </location>
</feature>
<evidence type="ECO:0000256" key="5">
    <source>
        <dbReference type="ARBA" id="ARBA00022729"/>
    </source>
</evidence>
<evidence type="ECO:0000256" key="16">
    <source>
        <dbReference type="SAM" id="SignalP"/>
    </source>
</evidence>
<dbReference type="SMART" id="SM00135">
    <property type="entry name" value="LY"/>
    <property type="match status" value="4"/>
</dbReference>
<evidence type="ECO:0000259" key="20">
    <source>
        <dbReference type="PROSITE" id="PS51220"/>
    </source>
</evidence>
<dbReference type="SUPFAM" id="SSF57610">
    <property type="entry name" value="Thyroglobulin type-1 domain"/>
    <property type="match status" value="1"/>
</dbReference>
<feature type="repeat" description="LDL-receptor class B" evidence="13">
    <location>
        <begin position="1250"/>
        <end position="1293"/>
    </location>
</feature>
<dbReference type="PROSITE" id="PS51220">
    <property type="entry name" value="NIDO"/>
    <property type="match status" value="1"/>
</dbReference>
<evidence type="ECO:0000256" key="11">
    <source>
        <dbReference type="ARBA" id="ARBA00023180"/>
    </source>
</evidence>
<dbReference type="InterPro" id="IPR000716">
    <property type="entry name" value="Thyroglobulin_1"/>
</dbReference>
<feature type="repeat" description="LDL-receptor class B" evidence="13">
    <location>
        <begin position="1337"/>
        <end position="1381"/>
    </location>
</feature>
<keyword evidence="7" id="KW-0106">Calcium</keyword>
<feature type="domain" description="Nidogen G2 beta-barrel" evidence="18">
    <location>
        <begin position="544"/>
        <end position="774"/>
    </location>
</feature>
<reference evidence="21" key="1">
    <citation type="submission" date="2025-08" db="UniProtKB">
        <authorList>
            <consortium name="Ensembl"/>
        </authorList>
    </citation>
    <scope>IDENTIFICATION</scope>
</reference>
<feature type="domain" description="EGF-like" evidence="17">
    <location>
        <begin position="817"/>
        <end position="859"/>
    </location>
</feature>
<dbReference type="PROSITE" id="PS51120">
    <property type="entry name" value="LDLRB"/>
    <property type="match status" value="3"/>
</dbReference>
<accession>A0A8C3IAC0</accession>
<evidence type="ECO:0000256" key="2">
    <source>
        <dbReference type="ARBA" id="ARBA00022525"/>
    </source>
</evidence>
<dbReference type="FunFam" id="2.120.10.30:FF:000030">
    <property type="entry name" value="Nidogen 1"/>
    <property type="match status" value="1"/>
</dbReference>
<dbReference type="Ensembl" id="ENSCPBT00000035965.1">
    <property type="protein sequence ID" value="ENSCPBP00000030549.1"/>
    <property type="gene ID" value="ENSCPBG00000021197.1"/>
</dbReference>
<dbReference type="FunFam" id="2.10.25.10:FF:000281">
    <property type="entry name" value="Nidogen 1"/>
    <property type="match status" value="1"/>
</dbReference>
<feature type="domain" description="NIDO" evidence="20">
    <location>
        <begin position="97"/>
        <end position="264"/>
    </location>
</feature>
<dbReference type="Gene3D" id="2.120.10.30">
    <property type="entry name" value="TolB, C-terminal domain"/>
    <property type="match status" value="1"/>
</dbReference>
<evidence type="ECO:0000259" key="17">
    <source>
        <dbReference type="PROSITE" id="PS50026"/>
    </source>
</evidence>
<sequence length="1474" mass="162193">MGLPALLLLRCLLLGSAAALPRRELLPYGAPRGDRLLQDGDDETSAVVPLGKPLLFYETRFSHLYVGTNGIISTQDFPRETQYVDDDFPTDFPAIAPFLSDIDTSGGRGKIYYREDQSTEVLGQAARLIRAGFPSAAATAFTPIHAFIATWENVGAYEEVSRNSEPSKKLNTFQAVLAYDDSDTYALFLYPDDGLQFFGTRPKESYNVQLELPARVGFSRGETDYLKREGPYYTVTSSEQSVKNLYQTSNSGIPGVWAFHIGSTSPLDNVMPAQVGEKPSVGHSRQPLESMLSSATLEQNVLEADYPEEDTDYAEPFYDENEEDDVEYPTELVPDVYTRLDLYSEPRRSGARLGSELESTLPYPASSRHPASPEMHGTKEGPSQAPPALEDEVESSQETGIRNPSSLETKDSLLELTTQGLPANTEQDNVQPYPDSGTVLSETDIFPVYPQGEVMHQGYPENSPPFNRGRQVVGVDEDGLVPYYVLTCALDVGFTYNTASKETCEWNHHQCSQHAFCTDYATGFCCHCQSKFYGNGRHCLPEGAAHRLNGKVSGNLLVGQTPVRFSAVDLHAYIVGNDGRAYTAISHVPPPAARALMPLTPIGGLFGWLFALEKPGYENGFSVTGAKFTHSLDVTFYPGEERVHITQTADGLGPENYLSIKTHIQGQLPFIPENFTVHIAPYKELYHYSHSAVTSTAYRQYFLTFGSINQTFAYQLHQNITFHDCPPARHHRDVPAVQQLSVDRIFALYNDEERVLRYAITNQIGSREGGPDLSTANPCYDGTHACDTTARCQPGTGLDYTCECTAGYRGDGRDCVDVDECAESLSRCGHRSVCINSPGSYRCECPSGYQLAVDRPVCVPIPPPSNPCEDGSHTCASADRARCVHHGGGSFSCVCLAGYTGNGHNCSDVDECAEGRCHQAAACYNTPGSFSCRCKPGYQGDGFHCTPGKGSRAEGLMQCERQDWPMLLLPIMPVPIQPPPPKAPPTLRHPVRHSCLFTPSPGLPGCSPLARASSPHPVRPPCGQSLSGRGRLGAGPRPECPLFWWQHTPKATGRLFGEAPPPPVIDGPGARKPASLARWSLCLGLGRVVSRFWPCSHQNLSPFAVEPTQRPQTMCERWRQSLLEHYGGRPREDQYVPQCDALGNFNPLQCHGNSGYCWCVDESGREVQGTRSEPGVPPPCLPSLAPPTVQPSPRPDVTPPAAGTFLLYAQGQQIGYLPLNGTRLQKEMAKTLLSLHGSIVVGLDYDCREKMVYWTDVAGRTVNRASLEPGAEPETIINSGLMSPEGLTIDHFRRTMFWTDSGLDKIERARLDGSERRVLFDTDLVNPRAIAVDAIRGNLYWTDWNREAPKIETSTVDGANRRILVNKDIGLPNGLTFDPFSKLICWADAGTKKLECTLPDGTGRRVIQNNLNYPFSIVSYANHFYHTDWRRDGVIAVNKDNGFLTDEYLPEQRSHLYGITAVYPYCPGGKVHLV</sequence>
<feature type="repeat" description="LDL-receptor class B" evidence="13">
    <location>
        <begin position="1294"/>
        <end position="1336"/>
    </location>
</feature>
<dbReference type="GO" id="GO:0005886">
    <property type="term" value="C:plasma membrane"/>
    <property type="evidence" value="ECO:0007669"/>
    <property type="project" value="Ensembl"/>
</dbReference>
<dbReference type="InterPro" id="IPR000152">
    <property type="entry name" value="EGF-type_Asp/Asn_hydroxyl_site"/>
</dbReference>
<dbReference type="SUPFAM" id="SSF63825">
    <property type="entry name" value="YWTD domain"/>
    <property type="match status" value="1"/>
</dbReference>
<dbReference type="Proteomes" id="UP000694380">
    <property type="component" value="Unplaced"/>
</dbReference>
<keyword evidence="22" id="KW-1185">Reference proteome</keyword>
<gene>
    <name evidence="21" type="primary">NID2</name>
</gene>
<evidence type="ECO:0000256" key="13">
    <source>
        <dbReference type="PROSITE-ProRule" id="PRU00461"/>
    </source>
</evidence>
<keyword evidence="2" id="KW-0964">Secreted</keyword>
<dbReference type="Pfam" id="PF07474">
    <property type="entry name" value="G2F"/>
    <property type="match status" value="1"/>
</dbReference>
<dbReference type="InterPro" id="IPR000742">
    <property type="entry name" value="EGF"/>
</dbReference>
<feature type="domain" description="EGF-like" evidence="17">
    <location>
        <begin position="864"/>
        <end position="907"/>
    </location>
</feature>
<dbReference type="SUPFAM" id="SSF54511">
    <property type="entry name" value="GFP-like"/>
    <property type="match status" value="1"/>
</dbReference>
<keyword evidence="10 14" id="KW-1015">Disulfide bond</keyword>
<feature type="disulfide bond" evidence="14">
    <location>
        <begin position="1150"/>
        <end position="1157"/>
    </location>
</feature>
<evidence type="ECO:0000259" key="18">
    <source>
        <dbReference type="PROSITE" id="PS50993"/>
    </source>
</evidence>
<evidence type="ECO:0000259" key="19">
    <source>
        <dbReference type="PROSITE" id="PS51162"/>
    </source>
</evidence>
<dbReference type="InterPro" id="IPR009030">
    <property type="entry name" value="Growth_fac_rcpt_cys_sf"/>
</dbReference>
<feature type="domain" description="EGF-like" evidence="17">
    <location>
        <begin position="775"/>
        <end position="816"/>
    </location>
</feature>
<proteinExistence type="predicted"/>
<comment type="caution">
    <text evidence="12">Lacks conserved residue(s) required for the propagation of feature annotation.</text>
</comment>
<dbReference type="PROSITE" id="PS00010">
    <property type="entry name" value="ASX_HYDROXYL"/>
    <property type="match status" value="2"/>
</dbReference>
<dbReference type="InterPro" id="IPR000033">
    <property type="entry name" value="LDLR_classB_rpt"/>
</dbReference>
<dbReference type="SMART" id="SM00181">
    <property type="entry name" value="EGF"/>
    <property type="match status" value="5"/>
</dbReference>
<dbReference type="SMART" id="SM00539">
    <property type="entry name" value="NIDO"/>
    <property type="match status" value="1"/>
</dbReference>
<dbReference type="SUPFAM" id="SSF57196">
    <property type="entry name" value="EGF/Laminin"/>
    <property type="match status" value="1"/>
</dbReference>
<dbReference type="PROSITE" id="PS00484">
    <property type="entry name" value="THYROGLOBULIN_1_1"/>
    <property type="match status" value="1"/>
</dbReference>
<dbReference type="PANTHER" id="PTHR46513:SF15">
    <property type="entry name" value="NIDOGEN 2"/>
    <property type="match status" value="1"/>
</dbReference>
<dbReference type="GO" id="GO:0007160">
    <property type="term" value="P:cell-matrix adhesion"/>
    <property type="evidence" value="ECO:0007669"/>
    <property type="project" value="Ensembl"/>
</dbReference>
<dbReference type="CDD" id="cd00255">
    <property type="entry name" value="nidG2"/>
    <property type="match status" value="1"/>
</dbReference>
<dbReference type="Pfam" id="PF07645">
    <property type="entry name" value="EGF_CA"/>
    <property type="match status" value="2"/>
</dbReference>
<evidence type="ECO:0000256" key="8">
    <source>
        <dbReference type="ARBA" id="ARBA00022869"/>
    </source>
</evidence>
<dbReference type="CDD" id="cd00054">
    <property type="entry name" value="EGF_CA"/>
    <property type="match status" value="2"/>
</dbReference>
<evidence type="ECO:0000256" key="6">
    <source>
        <dbReference type="ARBA" id="ARBA00022737"/>
    </source>
</evidence>
<dbReference type="InterPro" id="IPR036857">
    <property type="entry name" value="Thyroglobulin_1_sf"/>
</dbReference>
<evidence type="ECO:0000256" key="10">
    <source>
        <dbReference type="ARBA" id="ARBA00023157"/>
    </source>
</evidence>
<dbReference type="Pfam" id="PF06119">
    <property type="entry name" value="NIDO"/>
    <property type="match status" value="1"/>
</dbReference>
<feature type="signal peptide" evidence="16">
    <location>
        <begin position="1"/>
        <end position="19"/>
    </location>
</feature>
<dbReference type="InterPro" id="IPR050778">
    <property type="entry name" value="Cueball_EGF_LRP_Nidogen"/>
</dbReference>
<dbReference type="GO" id="GO:0060070">
    <property type="term" value="P:canonical Wnt signaling pathway"/>
    <property type="evidence" value="ECO:0007669"/>
    <property type="project" value="TreeGrafter"/>
</dbReference>
<dbReference type="PROSITE" id="PS50026">
    <property type="entry name" value="EGF_3"/>
    <property type="match status" value="4"/>
</dbReference>
<dbReference type="InterPro" id="IPR049883">
    <property type="entry name" value="NOTCH1_EGF-like"/>
</dbReference>
<protein>
    <submittedName>
        <fullName evidence="21">Nidogen 2</fullName>
    </submittedName>
</protein>
<dbReference type="FunFam" id="2.10.25.10:FF:000270">
    <property type="entry name" value="Nidogen 1"/>
    <property type="match status" value="1"/>
</dbReference>
<dbReference type="InterPro" id="IPR011042">
    <property type="entry name" value="6-blade_b-propeller_TolB-like"/>
</dbReference>
<dbReference type="GO" id="GO:0005509">
    <property type="term" value="F:calcium ion binding"/>
    <property type="evidence" value="ECO:0007669"/>
    <property type="project" value="InterPro"/>
</dbReference>
<feature type="compositionally biased region" description="Polar residues" evidence="15">
    <location>
        <begin position="396"/>
        <end position="407"/>
    </location>
</feature>
<evidence type="ECO:0000256" key="1">
    <source>
        <dbReference type="ARBA" id="ARBA00004302"/>
    </source>
</evidence>
<evidence type="ECO:0000313" key="22">
    <source>
        <dbReference type="Proteomes" id="UP000694380"/>
    </source>
</evidence>
<dbReference type="InterPro" id="IPR006605">
    <property type="entry name" value="G2_nidogen/fibulin_G2F"/>
</dbReference>
<evidence type="ECO:0000256" key="9">
    <source>
        <dbReference type="ARBA" id="ARBA00022889"/>
    </source>
</evidence>
<dbReference type="GeneTree" id="ENSGT00940000157901"/>
<evidence type="ECO:0000256" key="3">
    <source>
        <dbReference type="ARBA" id="ARBA00022530"/>
    </source>
</evidence>
<evidence type="ECO:0000256" key="15">
    <source>
        <dbReference type="SAM" id="MobiDB-lite"/>
    </source>
</evidence>
<dbReference type="SUPFAM" id="SSF57184">
    <property type="entry name" value="Growth factor receptor domain"/>
    <property type="match status" value="1"/>
</dbReference>
<keyword evidence="4 12" id="KW-0245">EGF-like domain</keyword>
<dbReference type="Gene3D" id="2.10.25.10">
    <property type="entry name" value="Laminin"/>
    <property type="match status" value="4"/>
</dbReference>
<dbReference type="Pfam" id="PF00058">
    <property type="entry name" value="Ldl_recept_b"/>
    <property type="match status" value="2"/>
</dbReference>
<dbReference type="Gene3D" id="4.10.800.10">
    <property type="entry name" value="Thyroglobulin type-1"/>
    <property type="match status" value="1"/>
</dbReference>
<evidence type="ECO:0000313" key="21">
    <source>
        <dbReference type="Ensembl" id="ENSCPBP00000030549.1"/>
    </source>
</evidence>
<evidence type="ECO:0000256" key="12">
    <source>
        <dbReference type="PROSITE-ProRule" id="PRU00076"/>
    </source>
</evidence>
<dbReference type="Gene3D" id="2.40.155.10">
    <property type="entry name" value="Green fluorescent protein"/>
    <property type="match status" value="1"/>
</dbReference>
<keyword evidence="3" id="KW-0272">Extracellular matrix</keyword>
<dbReference type="SMART" id="SM00682">
    <property type="entry name" value="G2F"/>
    <property type="match status" value="1"/>
</dbReference>
<feature type="domain" description="EGF-like" evidence="17">
    <location>
        <begin position="908"/>
        <end position="946"/>
    </location>
</feature>
<dbReference type="InterPro" id="IPR003886">
    <property type="entry name" value="NIDO_dom"/>
</dbReference>
<dbReference type="InterPro" id="IPR018097">
    <property type="entry name" value="EGF_Ca-bd_CS"/>
</dbReference>
<dbReference type="PANTHER" id="PTHR46513">
    <property type="entry name" value="VITELLOGENIN RECEPTOR-LIKE PROTEIN-RELATED-RELATED"/>
    <property type="match status" value="1"/>
</dbReference>
<evidence type="ECO:0000256" key="14">
    <source>
        <dbReference type="PROSITE-ProRule" id="PRU00500"/>
    </source>
</evidence>
<feature type="domain" description="Thyroglobulin type-1" evidence="19">
    <location>
        <begin position="1112"/>
        <end position="1180"/>
    </location>
</feature>
<dbReference type="PROSITE" id="PS51162">
    <property type="entry name" value="THYROGLOBULIN_1_2"/>
    <property type="match status" value="1"/>
</dbReference>
<reference evidence="21" key="2">
    <citation type="submission" date="2025-09" db="UniProtKB">
        <authorList>
            <consortium name="Ensembl"/>
        </authorList>
    </citation>
    <scope>IDENTIFICATION</scope>
</reference>
<name>A0A8C3IAC0_CHRPI</name>
<dbReference type="PROSITE" id="PS01187">
    <property type="entry name" value="EGF_CA"/>
    <property type="match status" value="2"/>
</dbReference>
<dbReference type="PROSITE" id="PS50993">
    <property type="entry name" value="NIDOGEN_G2"/>
    <property type="match status" value="1"/>
</dbReference>
<organism evidence="21 22">
    <name type="scientific">Chrysemys picta bellii</name>
    <name type="common">Western painted turtle</name>
    <name type="synonym">Emys bellii</name>
    <dbReference type="NCBI Taxonomy" id="8478"/>
    <lineage>
        <taxon>Eukaryota</taxon>
        <taxon>Metazoa</taxon>
        <taxon>Chordata</taxon>
        <taxon>Craniata</taxon>
        <taxon>Vertebrata</taxon>
        <taxon>Euteleostomi</taxon>
        <taxon>Archelosauria</taxon>
        <taxon>Testudinata</taxon>
        <taxon>Testudines</taxon>
        <taxon>Cryptodira</taxon>
        <taxon>Durocryptodira</taxon>
        <taxon>Testudinoidea</taxon>
        <taxon>Emydidae</taxon>
        <taxon>Chrysemys</taxon>
    </lineage>
</organism>
<dbReference type="Pfam" id="PF00086">
    <property type="entry name" value="Thyroglobulin_1"/>
    <property type="match status" value="1"/>
</dbReference>
<evidence type="ECO:0000256" key="4">
    <source>
        <dbReference type="ARBA" id="ARBA00022536"/>
    </source>
</evidence>
<dbReference type="GO" id="GO:0005604">
    <property type="term" value="C:basement membrane"/>
    <property type="evidence" value="ECO:0007669"/>
    <property type="project" value="UniProtKB-SubCell"/>
</dbReference>
<dbReference type="OMA" id="TCEHNHG"/>
<keyword evidence="6" id="KW-0677">Repeat</keyword>
<comment type="subcellular location">
    <subcellularLocation>
        <location evidence="1">Secreted</location>
        <location evidence="1">Extracellular space</location>
        <location evidence="1">Extracellular matrix</location>
        <location evidence="1">Basement membrane</location>
    </subcellularLocation>
</comment>
<dbReference type="GO" id="GO:0042813">
    <property type="term" value="F:Wnt receptor activity"/>
    <property type="evidence" value="ECO:0007669"/>
    <property type="project" value="TreeGrafter"/>
</dbReference>
<evidence type="ECO:0000256" key="7">
    <source>
        <dbReference type="ARBA" id="ARBA00022837"/>
    </source>
</evidence>
<dbReference type="FunFam" id="2.40.155.10:FF:000001">
    <property type="entry name" value="Nidogen 1"/>
    <property type="match status" value="1"/>
</dbReference>
<dbReference type="FunFam" id="2.10.25.10:FF:000139">
    <property type="entry name" value="Fibulin-1"/>
    <property type="match status" value="1"/>
</dbReference>
<dbReference type="SMART" id="SM00179">
    <property type="entry name" value="EGF_CA"/>
    <property type="match status" value="3"/>
</dbReference>
<keyword evidence="8" id="KW-0084">Basement membrane</keyword>
<dbReference type="InterPro" id="IPR009017">
    <property type="entry name" value="GFP"/>
</dbReference>
<keyword evidence="11" id="KW-0325">Glycoprotein</keyword>
<dbReference type="SMART" id="SM00211">
    <property type="entry name" value="TY"/>
    <property type="match status" value="1"/>
</dbReference>
<keyword evidence="9" id="KW-0130">Cell adhesion</keyword>
<dbReference type="InterPro" id="IPR001881">
    <property type="entry name" value="EGF-like_Ca-bd_dom"/>
</dbReference>
<dbReference type="CDD" id="cd00191">
    <property type="entry name" value="TY"/>
    <property type="match status" value="1"/>
</dbReference>
<dbReference type="GO" id="GO:0017147">
    <property type="term" value="F:Wnt-protein binding"/>
    <property type="evidence" value="ECO:0007669"/>
    <property type="project" value="TreeGrafter"/>
</dbReference>
<feature type="region of interest" description="Disordered" evidence="15">
    <location>
        <begin position="348"/>
        <end position="409"/>
    </location>
</feature>
<dbReference type="PROSITE" id="PS01186">
    <property type="entry name" value="EGF_2"/>
    <property type="match status" value="4"/>
</dbReference>
<keyword evidence="5 16" id="KW-0732">Signal</keyword>